<protein>
    <recommendedName>
        <fullName evidence="9">Homeobox domain-containing protein</fullName>
    </recommendedName>
</protein>
<feature type="region of interest" description="Disordered" evidence="8">
    <location>
        <begin position="300"/>
        <end position="320"/>
    </location>
</feature>
<dbReference type="InterPro" id="IPR009057">
    <property type="entry name" value="Homeodomain-like_sf"/>
</dbReference>
<dbReference type="Pfam" id="PF07526">
    <property type="entry name" value="POX"/>
    <property type="match status" value="1"/>
</dbReference>
<dbReference type="InterPro" id="IPR050224">
    <property type="entry name" value="TALE_homeobox"/>
</dbReference>
<evidence type="ECO:0000256" key="1">
    <source>
        <dbReference type="ARBA" id="ARBA00004123"/>
    </source>
</evidence>
<dbReference type="SUPFAM" id="SSF46689">
    <property type="entry name" value="Homeodomain-like"/>
    <property type="match status" value="1"/>
</dbReference>
<dbReference type="EMBL" id="JADFTS010000007">
    <property type="protein sequence ID" value="KAF9597024.1"/>
    <property type="molecule type" value="Genomic_DNA"/>
</dbReference>
<gene>
    <name evidence="10" type="ORF">IFM89_014889</name>
</gene>
<keyword evidence="3" id="KW-0805">Transcription regulation</keyword>
<dbReference type="InterPro" id="IPR001356">
    <property type="entry name" value="HD"/>
</dbReference>
<feature type="compositionally biased region" description="Low complexity" evidence="8">
    <location>
        <begin position="304"/>
        <end position="313"/>
    </location>
</feature>
<dbReference type="AlphaFoldDB" id="A0A835LMM1"/>
<comment type="subcellular location">
    <subcellularLocation>
        <location evidence="1">Nucleus</location>
    </subcellularLocation>
</comment>
<keyword evidence="11" id="KW-1185">Reference proteome</keyword>
<dbReference type="GO" id="GO:0005634">
    <property type="term" value="C:nucleus"/>
    <property type="evidence" value="ECO:0007669"/>
    <property type="project" value="UniProtKB-SubCell"/>
</dbReference>
<evidence type="ECO:0000256" key="3">
    <source>
        <dbReference type="ARBA" id="ARBA00023015"/>
    </source>
</evidence>
<evidence type="ECO:0000256" key="7">
    <source>
        <dbReference type="ARBA" id="ARBA00023242"/>
    </source>
</evidence>
<dbReference type="GO" id="GO:0006355">
    <property type="term" value="P:regulation of DNA-templated transcription"/>
    <property type="evidence" value="ECO:0007669"/>
    <property type="project" value="InterPro"/>
</dbReference>
<evidence type="ECO:0000256" key="4">
    <source>
        <dbReference type="ARBA" id="ARBA00023125"/>
    </source>
</evidence>
<evidence type="ECO:0000256" key="8">
    <source>
        <dbReference type="SAM" id="MobiDB-lite"/>
    </source>
</evidence>
<evidence type="ECO:0000256" key="6">
    <source>
        <dbReference type="ARBA" id="ARBA00023163"/>
    </source>
</evidence>
<keyword evidence="7" id="KW-0539">Nucleus</keyword>
<dbReference type="InterPro" id="IPR008422">
    <property type="entry name" value="KN_HD"/>
</dbReference>
<evidence type="ECO:0000256" key="2">
    <source>
        <dbReference type="ARBA" id="ARBA00006454"/>
    </source>
</evidence>
<organism evidence="10 11">
    <name type="scientific">Coptis chinensis</name>
    <dbReference type="NCBI Taxonomy" id="261450"/>
    <lineage>
        <taxon>Eukaryota</taxon>
        <taxon>Viridiplantae</taxon>
        <taxon>Streptophyta</taxon>
        <taxon>Embryophyta</taxon>
        <taxon>Tracheophyta</taxon>
        <taxon>Spermatophyta</taxon>
        <taxon>Magnoliopsida</taxon>
        <taxon>Ranunculales</taxon>
        <taxon>Ranunculaceae</taxon>
        <taxon>Coptidoideae</taxon>
        <taxon>Coptis</taxon>
    </lineage>
</organism>
<evidence type="ECO:0000313" key="11">
    <source>
        <dbReference type="Proteomes" id="UP000631114"/>
    </source>
</evidence>
<comment type="caution">
    <text evidence="10">The sequence shown here is derived from an EMBL/GenBank/DDBJ whole genome shotgun (WGS) entry which is preliminary data.</text>
</comment>
<feature type="domain" description="Homeobox" evidence="9">
    <location>
        <begin position="100"/>
        <end position="191"/>
    </location>
</feature>
<evidence type="ECO:0000313" key="10">
    <source>
        <dbReference type="EMBL" id="KAF9597024.1"/>
    </source>
</evidence>
<keyword evidence="5" id="KW-0371">Homeobox</keyword>
<accession>A0A835LMM1</accession>
<keyword evidence="6" id="KW-0804">Transcription</keyword>
<reference evidence="10 11" key="1">
    <citation type="submission" date="2020-10" db="EMBL/GenBank/DDBJ databases">
        <title>The Coptis chinensis genome and diversification of protoberbering-type alkaloids.</title>
        <authorList>
            <person name="Wang B."/>
            <person name="Shu S."/>
            <person name="Song C."/>
            <person name="Liu Y."/>
        </authorList>
    </citation>
    <scope>NUCLEOTIDE SEQUENCE [LARGE SCALE GENOMIC DNA]</scope>
    <source>
        <strain evidence="10">HL-2020</strain>
        <tissue evidence="10">Leaf</tissue>
    </source>
</reference>
<dbReference type="InterPro" id="IPR006563">
    <property type="entry name" value="POX_dom"/>
</dbReference>
<dbReference type="Gene3D" id="1.10.10.60">
    <property type="entry name" value="Homeodomain-like"/>
    <property type="match status" value="1"/>
</dbReference>
<dbReference type="Proteomes" id="UP000631114">
    <property type="component" value="Unassembled WGS sequence"/>
</dbReference>
<sequence length="333" mass="37667">MQMAVSSFESVVGLSSATPYTSLALKTVSRHFRTLKNAISDQLRNISKALGEDLLSPSSANSSKGDMDFSRFRCINQNLQKQKAGGNDSLSFLEPQQPIWRPQRGLPERAVTVLRAWLFEHFLHPYPTDTDKHMLASQTGLSRNQHLGSCETIWDHGVRSSLPYAFDVARLGVSNWFINARVRVWKPMVEEMHMLETNGSTEMELNSMRNNQKLDTDIVGNMNDCSSSRQKIDQMSDKQPRCSSANDVHSEDGMNLEEWSKEKRSRIECHTTGVDGGLMGFLPYHHSGLGAVSLTLGLRHSTDQQQQQQQQQQQREHQLSRHYGGHMIHDFVG</sequence>
<comment type="similarity">
    <text evidence="2">Belongs to the TALE/BELL homeobox family.</text>
</comment>
<dbReference type="GO" id="GO:0003677">
    <property type="term" value="F:DNA binding"/>
    <property type="evidence" value="ECO:0007669"/>
    <property type="project" value="UniProtKB-KW"/>
</dbReference>
<keyword evidence="4" id="KW-0238">DNA-binding</keyword>
<dbReference type="OrthoDB" id="10056939at2759"/>
<dbReference type="PANTHER" id="PTHR11850">
    <property type="entry name" value="HOMEOBOX PROTEIN TRANSCRIPTION FACTORS"/>
    <property type="match status" value="1"/>
</dbReference>
<dbReference type="Pfam" id="PF05920">
    <property type="entry name" value="Homeobox_KN"/>
    <property type="match status" value="1"/>
</dbReference>
<dbReference type="CDD" id="cd00086">
    <property type="entry name" value="homeodomain"/>
    <property type="match status" value="1"/>
</dbReference>
<name>A0A835LMM1_9MAGN</name>
<dbReference type="SMART" id="SM00389">
    <property type="entry name" value="HOX"/>
    <property type="match status" value="1"/>
</dbReference>
<evidence type="ECO:0000259" key="9">
    <source>
        <dbReference type="SMART" id="SM00389"/>
    </source>
</evidence>
<evidence type="ECO:0000256" key="5">
    <source>
        <dbReference type="ARBA" id="ARBA00023155"/>
    </source>
</evidence>
<proteinExistence type="inferred from homology"/>